<dbReference type="Pfam" id="PF12730">
    <property type="entry name" value="ABC2_membrane_4"/>
    <property type="match status" value="1"/>
</dbReference>
<dbReference type="EMBL" id="CP018145">
    <property type="protein sequence ID" value="ASJ53946.1"/>
    <property type="molecule type" value="Genomic_DNA"/>
</dbReference>
<proteinExistence type="predicted"/>
<accession>A0A220MFX7</accession>
<dbReference type="PANTHER" id="PTHR37305">
    <property type="entry name" value="INTEGRAL MEMBRANE PROTEIN-RELATED"/>
    <property type="match status" value="1"/>
</dbReference>
<dbReference type="Proteomes" id="UP000197781">
    <property type="component" value="Chromosome"/>
</dbReference>
<protein>
    <submittedName>
        <fullName evidence="2">ABC transporter permease</fullName>
    </submittedName>
</protein>
<dbReference type="AlphaFoldDB" id="A0A220MFX7"/>
<dbReference type="CDD" id="cd21809">
    <property type="entry name" value="ABC-2_lan_permease-like"/>
    <property type="match status" value="1"/>
</dbReference>
<feature type="transmembrane region" description="Helical" evidence="1">
    <location>
        <begin position="96"/>
        <end position="129"/>
    </location>
</feature>
<evidence type="ECO:0000256" key="1">
    <source>
        <dbReference type="SAM" id="Phobius"/>
    </source>
</evidence>
<dbReference type="RefSeq" id="WP_088907742.1">
    <property type="nucleotide sequence ID" value="NZ_CP018145.1"/>
</dbReference>
<reference evidence="2 3" key="1">
    <citation type="submission" date="2016-11" db="EMBL/GenBank/DDBJ databases">
        <authorList>
            <person name="Jaros S."/>
            <person name="Januszkiewicz K."/>
            <person name="Wedrychowicz H."/>
        </authorList>
    </citation>
    <scope>NUCLEOTIDE SEQUENCE [LARGE SCALE GENOMIC DNA]</scope>
    <source>
        <strain evidence="2 3">NF2</strain>
    </source>
</reference>
<dbReference type="KEGG" id="bfm:BP422_10585"/>
<keyword evidence="1" id="KW-0812">Transmembrane</keyword>
<feature type="transmembrane region" description="Helical" evidence="1">
    <location>
        <begin position="167"/>
        <end position="186"/>
    </location>
</feature>
<evidence type="ECO:0000313" key="3">
    <source>
        <dbReference type="Proteomes" id="UP000197781"/>
    </source>
</evidence>
<keyword evidence="1" id="KW-1133">Transmembrane helix</keyword>
<sequence>MRTLWLEFYKIRHKRLFLMLAILLCIELAWGFMAVSTSMSKNPDAQKWSAILVTITAMNGLFLPIGSAVIVSRICDMEHKGRTWKLLMAAAVSRKAVYAAKFVSAAVLMGGAVILQAVAIMAFGIGFGLAEPVPIGLLLGFVAGTTLTNLVVIALQQWVSLAIKNQAFSLCLGMIGGFIGMTASLFPPQIGRLFIWSYYVDFSPVTYQYVNETMLFTTREVGVHLPIIVILMGIAFYLAGSIHVSRQDV</sequence>
<organism evidence="2 3">
    <name type="scientific">Brevibacillus formosus</name>
    <dbReference type="NCBI Taxonomy" id="54913"/>
    <lineage>
        <taxon>Bacteria</taxon>
        <taxon>Bacillati</taxon>
        <taxon>Bacillota</taxon>
        <taxon>Bacilli</taxon>
        <taxon>Bacillales</taxon>
        <taxon>Paenibacillaceae</taxon>
        <taxon>Brevibacillus</taxon>
    </lineage>
</organism>
<feature type="transmembrane region" description="Helical" evidence="1">
    <location>
        <begin position="50"/>
        <end position="75"/>
    </location>
</feature>
<keyword evidence="1" id="KW-0472">Membrane</keyword>
<feature type="transmembrane region" description="Helical" evidence="1">
    <location>
        <begin position="135"/>
        <end position="155"/>
    </location>
</feature>
<evidence type="ECO:0000313" key="2">
    <source>
        <dbReference type="EMBL" id="ASJ53946.1"/>
    </source>
</evidence>
<name>A0A220MFX7_9BACL</name>
<feature type="transmembrane region" description="Helical" evidence="1">
    <location>
        <begin position="221"/>
        <end position="239"/>
    </location>
</feature>
<gene>
    <name evidence="2" type="ORF">BP422_10585</name>
</gene>
<dbReference type="PANTHER" id="PTHR37305:SF1">
    <property type="entry name" value="MEMBRANE PROTEIN"/>
    <property type="match status" value="1"/>
</dbReference>